<name>A0ABW3NXY6_9SPHN</name>
<evidence type="ECO:0000313" key="1">
    <source>
        <dbReference type="EMBL" id="MFD1104030.1"/>
    </source>
</evidence>
<reference evidence="2" key="1">
    <citation type="journal article" date="2019" name="Int. J. Syst. Evol. Microbiol.">
        <title>The Global Catalogue of Microorganisms (GCM) 10K type strain sequencing project: providing services to taxonomists for standard genome sequencing and annotation.</title>
        <authorList>
            <consortium name="The Broad Institute Genomics Platform"/>
            <consortium name="The Broad Institute Genome Sequencing Center for Infectious Disease"/>
            <person name="Wu L."/>
            <person name="Ma J."/>
        </authorList>
    </citation>
    <scope>NUCLEOTIDE SEQUENCE [LARGE SCALE GENOMIC DNA]</scope>
    <source>
        <strain evidence="2">CCUG 54329</strain>
    </source>
</reference>
<comment type="caution">
    <text evidence="1">The sequence shown here is derived from an EMBL/GenBank/DDBJ whole genome shotgun (WGS) entry which is preliminary data.</text>
</comment>
<accession>A0ABW3NXY6</accession>
<feature type="non-terminal residue" evidence="1">
    <location>
        <position position="80"/>
    </location>
</feature>
<protein>
    <submittedName>
        <fullName evidence="1">Uncharacterized protein</fullName>
    </submittedName>
</protein>
<evidence type="ECO:0000313" key="2">
    <source>
        <dbReference type="Proteomes" id="UP001597203"/>
    </source>
</evidence>
<keyword evidence="2" id="KW-1185">Reference proteome</keyword>
<sequence>MILPSGSTDHPVTHVALSSLERSALQVALFDPAAISSIRGGAQLNLIDVDDSGTLKHAVALCDYPDALWRAVAPALVDAP</sequence>
<dbReference type="RefSeq" id="WP_380909116.1">
    <property type="nucleotide sequence ID" value="NZ_JBHTLS010000018.1"/>
</dbReference>
<dbReference type="EMBL" id="JBHTLS010000018">
    <property type="protein sequence ID" value="MFD1104030.1"/>
    <property type="molecule type" value="Genomic_DNA"/>
</dbReference>
<gene>
    <name evidence="1" type="ORF">ACFQ24_03765</name>
</gene>
<organism evidence="1 2">
    <name type="scientific">Sphingobium olei</name>
    <dbReference type="NCBI Taxonomy" id="420955"/>
    <lineage>
        <taxon>Bacteria</taxon>
        <taxon>Pseudomonadati</taxon>
        <taxon>Pseudomonadota</taxon>
        <taxon>Alphaproteobacteria</taxon>
        <taxon>Sphingomonadales</taxon>
        <taxon>Sphingomonadaceae</taxon>
        <taxon>Sphingobium</taxon>
    </lineage>
</organism>
<dbReference type="Proteomes" id="UP001597203">
    <property type="component" value="Unassembled WGS sequence"/>
</dbReference>
<proteinExistence type="predicted"/>